<name>A0ABU5ZY67_9FLAO</name>
<organism evidence="1 2">
    <name type="scientific">Aquimarina gracilis</name>
    <dbReference type="NCBI Taxonomy" id="874422"/>
    <lineage>
        <taxon>Bacteria</taxon>
        <taxon>Pseudomonadati</taxon>
        <taxon>Bacteroidota</taxon>
        <taxon>Flavobacteriia</taxon>
        <taxon>Flavobacteriales</taxon>
        <taxon>Flavobacteriaceae</taxon>
        <taxon>Aquimarina</taxon>
    </lineage>
</organism>
<dbReference type="SUPFAM" id="SSF159894">
    <property type="entry name" value="YgaC/TfoX-N like"/>
    <property type="match status" value="1"/>
</dbReference>
<reference evidence="1 2" key="1">
    <citation type="journal article" date="2013" name="Int. J. Syst. Evol. Microbiol.">
        <title>Aquimarina gracilis sp. nov., isolated from the gut microflora of a mussel, Mytilus coruscus, and emended description of Aquimarina spongiae.</title>
        <authorList>
            <person name="Park S.C."/>
            <person name="Choe H.N."/>
            <person name="Baik K.S."/>
            <person name="Seong C.N."/>
        </authorList>
    </citation>
    <scope>NUCLEOTIDE SEQUENCE [LARGE SCALE GENOMIC DNA]</scope>
    <source>
        <strain evidence="1 2">PSC32</strain>
    </source>
</reference>
<dbReference type="Proteomes" id="UP001327027">
    <property type="component" value="Unassembled WGS sequence"/>
</dbReference>
<evidence type="ECO:0008006" key="3">
    <source>
        <dbReference type="Google" id="ProtNLM"/>
    </source>
</evidence>
<sequence>MWEEKLAIYDQLIDKCPRFERKGKTMPYTSANGYMFSLFNKDGEIGIRFSKDVQEKYLKKFETTLYKSYGATMKGYILIPDSMLEDLDELAVYLNESYDYVMSLEPK</sequence>
<keyword evidence="2" id="KW-1185">Reference proteome</keyword>
<evidence type="ECO:0000313" key="2">
    <source>
        <dbReference type="Proteomes" id="UP001327027"/>
    </source>
</evidence>
<evidence type="ECO:0000313" key="1">
    <source>
        <dbReference type="EMBL" id="MEB3346829.1"/>
    </source>
</evidence>
<comment type="caution">
    <text evidence="1">The sequence shown here is derived from an EMBL/GenBank/DDBJ whole genome shotgun (WGS) entry which is preliminary data.</text>
</comment>
<accession>A0ABU5ZY67</accession>
<dbReference type="EMBL" id="JAYKLX010000007">
    <property type="protein sequence ID" value="MEB3346829.1"/>
    <property type="molecule type" value="Genomic_DNA"/>
</dbReference>
<proteinExistence type="predicted"/>
<gene>
    <name evidence="1" type="ORF">U6A24_15225</name>
</gene>
<protein>
    <recommendedName>
        <fullName evidence="3">TfoX-like protein</fullName>
    </recommendedName>
</protein>
<dbReference type="RefSeq" id="WP_324180855.1">
    <property type="nucleotide sequence ID" value="NZ_BAABAW010000020.1"/>
</dbReference>